<dbReference type="Pfam" id="PF00512">
    <property type="entry name" value="HisKA"/>
    <property type="match status" value="1"/>
</dbReference>
<organism evidence="8">
    <name type="scientific">hydrothermal vent metagenome</name>
    <dbReference type="NCBI Taxonomy" id="652676"/>
    <lineage>
        <taxon>unclassified sequences</taxon>
        <taxon>metagenomes</taxon>
        <taxon>ecological metagenomes</taxon>
    </lineage>
</organism>
<protein>
    <recommendedName>
        <fullName evidence="2">histidine kinase</fullName>
        <ecNumber evidence="2">2.7.13.3</ecNumber>
    </recommendedName>
</protein>
<evidence type="ECO:0000259" key="7">
    <source>
        <dbReference type="PROSITE" id="PS50109"/>
    </source>
</evidence>
<dbReference type="PANTHER" id="PTHR43047:SF63">
    <property type="entry name" value="HISTIDINE KINASE"/>
    <property type="match status" value="1"/>
</dbReference>
<keyword evidence="5" id="KW-0418">Kinase</keyword>
<dbReference type="Pfam" id="PF13424">
    <property type="entry name" value="TPR_12"/>
    <property type="match status" value="3"/>
</dbReference>
<reference evidence="8" key="1">
    <citation type="submission" date="2018-06" db="EMBL/GenBank/DDBJ databases">
        <authorList>
            <person name="Zhirakovskaya E."/>
        </authorList>
    </citation>
    <scope>NUCLEOTIDE SEQUENCE</scope>
</reference>
<dbReference type="Gene3D" id="3.30.565.10">
    <property type="entry name" value="Histidine kinase-like ATPase, C-terminal domain"/>
    <property type="match status" value="1"/>
</dbReference>
<dbReference type="SUPFAM" id="SSF47384">
    <property type="entry name" value="Homodimeric domain of signal transducing histidine kinase"/>
    <property type="match status" value="1"/>
</dbReference>
<dbReference type="InterPro" id="IPR019734">
    <property type="entry name" value="TPR_rpt"/>
</dbReference>
<dbReference type="SMART" id="SM00028">
    <property type="entry name" value="TPR"/>
    <property type="match status" value="7"/>
</dbReference>
<comment type="catalytic activity">
    <reaction evidence="1">
        <text>ATP + protein L-histidine = ADP + protein N-phospho-L-histidine.</text>
        <dbReference type="EC" id="2.7.13.3"/>
    </reaction>
</comment>
<name>A0A3B0VNP0_9ZZZZ</name>
<evidence type="ECO:0000256" key="6">
    <source>
        <dbReference type="SAM" id="Coils"/>
    </source>
</evidence>
<evidence type="ECO:0000313" key="8">
    <source>
        <dbReference type="EMBL" id="VAW33254.1"/>
    </source>
</evidence>
<dbReference type="InterPro" id="IPR036097">
    <property type="entry name" value="HisK_dim/P_sf"/>
</dbReference>
<keyword evidence="6" id="KW-0175">Coiled coil</keyword>
<evidence type="ECO:0000256" key="2">
    <source>
        <dbReference type="ARBA" id="ARBA00012438"/>
    </source>
</evidence>
<dbReference type="Gene3D" id="1.25.40.10">
    <property type="entry name" value="Tetratricopeptide repeat domain"/>
    <property type="match status" value="2"/>
</dbReference>
<dbReference type="GO" id="GO:0005886">
    <property type="term" value="C:plasma membrane"/>
    <property type="evidence" value="ECO:0007669"/>
    <property type="project" value="TreeGrafter"/>
</dbReference>
<dbReference type="SMART" id="SM00388">
    <property type="entry name" value="HisKA"/>
    <property type="match status" value="1"/>
</dbReference>
<evidence type="ECO:0000256" key="5">
    <source>
        <dbReference type="ARBA" id="ARBA00022777"/>
    </source>
</evidence>
<dbReference type="SUPFAM" id="SSF55874">
    <property type="entry name" value="ATPase domain of HSP90 chaperone/DNA topoisomerase II/histidine kinase"/>
    <property type="match status" value="1"/>
</dbReference>
<evidence type="ECO:0000256" key="1">
    <source>
        <dbReference type="ARBA" id="ARBA00000085"/>
    </source>
</evidence>
<dbReference type="PROSITE" id="PS50005">
    <property type="entry name" value="TPR"/>
    <property type="match status" value="1"/>
</dbReference>
<accession>A0A3B0VNP0</accession>
<dbReference type="PRINTS" id="PR00344">
    <property type="entry name" value="BCTRLSENSOR"/>
</dbReference>
<dbReference type="InterPro" id="IPR036890">
    <property type="entry name" value="HATPase_C_sf"/>
</dbReference>
<dbReference type="EC" id="2.7.13.3" evidence="2"/>
<feature type="coiled-coil region" evidence="6">
    <location>
        <begin position="68"/>
        <end position="98"/>
    </location>
</feature>
<dbReference type="FunFam" id="3.30.565.10:FF:000006">
    <property type="entry name" value="Sensor histidine kinase WalK"/>
    <property type="match status" value="1"/>
</dbReference>
<sequence length="628" mass="70228">MSQTTQQLQQAVHQAKTPQQAVTTLLDLAIHFRTFDVQQGISAVQKAQKFANNGNVSPKEQVRCLLILGRLHCDLRDYEAAIQQLEEASAAAEKYKEYGLKARILGSIGFTYLGFGNFTRAMSSYLKALEIARQENETVAEIDALSGIGLIYSDSGNSKEALIHLNQALTLVQEINGNDEHIALNNCALEYAKIGEFEQALEFGQRSLKLAQEKGDQLSTILARNRIGEAHMGMGQFKRADGYFQQNLDYLQTPSLKPRRLHTLLNLGKLRIQQQKQQEAVTYLEKSLEIAVAIGGKQYIYEIHENLAGAYKALGNHEAALAHYEQFHKFKEIVFDEKSKAARRGLEVAYHTEAAKQESVFFQQKSKQLEKEVSERKRAEKSALSASKAKSQFLATMSHELRTPLNSIIGFAELVELELNNQQNYAIMEDARRIRKNGLHLLELVNDMLDMAQIETGKLLIYPEEVSPWLIVQEVVDFIPRFAKNGVEFIVSADPDLPNLIVDTMRIKQILLNLLSNAFKFTEKGWVKLSAIATAVSIEFIIEDSGIGIPSDQIPILFETFTQVDIPQNRTLRGTGLGLPISRDLAKLHSGTITVVSKLGKGSKFTVSLPRKADLPHSTPTETITIHE</sequence>
<dbReference type="InterPro" id="IPR003594">
    <property type="entry name" value="HATPase_dom"/>
</dbReference>
<dbReference type="PANTHER" id="PTHR43047">
    <property type="entry name" value="TWO-COMPONENT HISTIDINE PROTEIN KINASE"/>
    <property type="match status" value="1"/>
</dbReference>
<dbReference type="InterPro" id="IPR004358">
    <property type="entry name" value="Sig_transdc_His_kin-like_C"/>
</dbReference>
<evidence type="ECO:0000256" key="3">
    <source>
        <dbReference type="ARBA" id="ARBA00022553"/>
    </source>
</evidence>
<dbReference type="InterPro" id="IPR005467">
    <property type="entry name" value="His_kinase_dom"/>
</dbReference>
<dbReference type="SMART" id="SM00387">
    <property type="entry name" value="HATPase_c"/>
    <property type="match status" value="1"/>
</dbReference>
<dbReference type="InterPro" id="IPR003661">
    <property type="entry name" value="HisK_dim/P_dom"/>
</dbReference>
<dbReference type="PROSITE" id="PS50109">
    <property type="entry name" value="HIS_KIN"/>
    <property type="match status" value="1"/>
</dbReference>
<evidence type="ECO:0000256" key="4">
    <source>
        <dbReference type="ARBA" id="ARBA00022679"/>
    </source>
</evidence>
<dbReference type="Gene3D" id="1.10.287.130">
    <property type="match status" value="1"/>
</dbReference>
<keyword evidence="4" id="KW-0808">Transferase</keyword>
<feature type="domain" description="Histidine kinase" evidence="7">
    <location>
        <begin position="396"/>
        <end position="613"/>
    </location>
</feature>
<dbReference type="SUPFAM" id="SSF48452">
    <property type="entry name" value="TPR-like"/>
    <property type="match status" value="2"/>
</dbReference>
<keyword evidence="3" id="KW-0597">Phosphoprotein</keyword>
<dbReference type="GO" id="GO:0009927">
    <property type="term" value="F:histidine phosphotransfer kinase activity"/>
    <property type="evidence" value="ECO:0007669"/>
    <property type="project" value="TreeGrafter"/>
</dbReference>
<dbReference type="Pfam" id="PF02518">
    <property type="entry name" value="HATPase_c"/>
    <property type="match status" value="1"/>
</dbReference>
<proteinExistence type="predicted"/>
<dbReference type="CDD" id="cd00082">
    <property type="entry name" value="HisKA"/>
    <property type="match status" value="1"/>
</dbReference>
<dbReference type="CDD" id="cd16922">
    <property type="entry name" value="HATPase_EvgS-ArcB-TorS-like"/>
    <property type="match status" value="1"/>
</dbReference>
<dbReference type="InterPro" id="IPR011990">
    <property type="entry name" value="TPR-like_helical_dom_sf"/>
</dbReference>
<gene>
    <name evidence="8" type="ORF">MNBD_CHLOROFLEXI01-43</name>
</gene>
<dbReference type="AlphaFoldDB" id="A0A3B0VNP0"/>
<dbReference type="EMBL" id="UOEU01000434">
    <property type="protein sequence ID" value="VAW33254.1"/>
    <property type="molecule type" value="Genomic_DNA"/>
</dbReference>
<dbReference type="GO" id="GO:0000155">
    <property type="term" value="F:phosphorelay sensor kinase activity"/>
    <property type="evidence" value="ECO:0007669"/>
    <property type="project" value="InterPro"/>
</dbReference>